<proteinExistence type="predicted"/>
<reference evidence="2" key="1">
    <citation type="submission" date="2022-11" db="UniProtKB">
        <authorList>
            <consortium name="WormBaseParasite"/>
        </authorList>
    </citation>
    <scope>IDENTIFICATION</scope>
</reference>
<organism evidence="1 2">
    <name type="scientific">Plectus sambesii</name>
    <dbReference type="NCBI Taxonomy" id="2011161"/>
    <lineage>
        <taxon>Eukaryota</taxon>
        <taxon>Metazoa</taxon>
        <taxon>Ecdysozoa</taxon>
        <taxon>Nematoda</taxon>
        <taxon>Chromadorea</taxon>
        <taxon>Plectida</taxon>
        <taxon>Plectina</taxon>
        <taxon>Plectoidea</taxon>
        <taxon>Plectidae</taxon>
        <taxon>Plectus</taxon>
    </lineage>
</organism>
<sequence>MDQKSAFDAIPCIDLHFSQVPVVDLPVIAALWAVKRPYSAQGSNPQAVQQTVVETNGLLELVVQALETEDVETAWGYLEWVMQANAMMMHKTTMIYQEQVLSQLGVQDPMAIMPSFHQIKKREDLMYATTLLASASPLCKHPQKHTAMGTRVVATSTLTTASAPYSSSLLIN</sequence>
<protein>
    <submittedName>
        <fullName evidence="2">Uncharacterized protein</fullName>
    </submittedName>
</protein>
<dbReference type="WBParaSite" id="PSAMB.scaffold6959size8525.g29396.t1">
    <property type="protein sequence ID" value="PSAMB.scaffold6959size8525.g29396.t1"/>
    <property type="gene ID" value="PSAMB.scaffold6959size8525.g29396"/>
</dbReference>
<dbReference type="AlphaFoldDB" id="A0A914X962"/>
<name>A0A914X962_9BILA</name>
<keyword evidence="1" id="KW-1185">Reference proteome</keyword>
<evidence type="ECO:0000313" key="2">
    <source>
        <dbReference type="WBParaSite" id="PSAMB.scaffold6959size8525.g29396.t1"/>
    </source>
</evidence>
<dbReference type="Proteomes" id="UP000887566">
    <property type="component" value="Unplaced"/>
</dbReference>
<accession>A0A914X962</accession>
<evidence type="ECO:0000313" key="1">
    <source>
        <dbReference type="Proteomes" id="UP000887566"/>
    </source>
</evidence>